<dbReference type="AlphaFoldDB" id="A0A0D8XPR0"/>
<proteinExistence type="predicted"/>
<reference evidence="3" key="2">
    <citation type="journal article" date="2016" name="Sci. Rep.">
        <title>Dictyocaulus viviparus genome, variome and transcriptome elucidate lungworm biology and support future intervention.</title>
        <authorList>
            <person name="McNulty S.N."/>
            <person name="Strube C."/>
            <person name="Rosa B.A."/>
            <person name="Martin J.C."/>
            <person name="Tyagi R."/>
            <person name="Choi Y.J."/>
            <person name="Wang Q."/>
            <person name="Hallsworth Pepin K."/>
            <person name="Zhang X."/>
            <person name="Ozersky P."/>
            <person name="Wilson R.K."/>
            <person name="Sternberg P.W."/>
            <person name="Gasser R.B."/>
            <person name="Mitreva M."/>
        </authorList>
    </citation>
    <scope>NUCLEOTIDE SEQUENCE [LARGE SCALE GENOMIC DNA]</scope>
    <source>
        <strain evidence="3">HannoverDv2000</strain>
    </source>
</reference>
<organism evidence="2 3">
    <name type="scientific">Dictyocaulus viviparus</name>
    <name type="common">Bovine lungworm</name>
    <dbReference type="NCBI Taxonomy" id="29172"/>
    <lineage>
        <taxon>Eukaryota</taxon>
        <taxon>Metazoa</taxon>
        <taxon>Ecdysozoa</taxon>
        <taxon>Nematoda</taxon>
        <taxon>Chromadorea</taxon>
        <taxon>Rhabditida</taxon>
        <taxon>Rhabditina</taxon>
        <taxon>Rhabditomorpha</taxon>
        <taxon>Strongyloidea</taxon>
        <taxon>Metastrongylidae</taxon>
        <taxon>Dictyocaulus</taxon>
    </lineage>
</organism>
<dbReference type="EMBL" id="KN716387">
    <property type="protein sequence ID" value="KJH45769.1"/>
    <property type="molecule type" value="Genomic_DNA"/>
</dbReference>
<reference evidence="2 3" key="1">
    <citation type="submission" date="2013-11" db="EMBL/GenBank/DDBJ databases">
        <title>Draft genome of the bovine lungworm Dictyocaulus viviparus.</title>
        <authorList>
            <person name="Mitreva M."/>
        </authorList>
    </citation>
    <scope>NUCLEOTIDE SEQUENCE [LARGE SCALE GENOMIC DNA]</scope>
    <source>
        <strain evidence="2 3">HannoverDv2000</strain>
    </source>
</reference>
<protein>
    <submittedName>
        <fullName evidence="2">Uncharacterized protein</fullName>
    </submittedName>
</protein>
<evidence type="ECO:0000313" key="2">
    <source>
        <dbReference type="EMBL" id="KJH45769.1"/>
    </source>
</evidence>
<gene>
    <name evidence="2" type="ORF">DICVIV_08165</name>
</gene>
<sequence>MCKEIEKTINVAKDAKFEGSRGSTNSFDDDSDSSDSYTSDSTTSITPSVVHSVSSPKELSYEQQEFIAISCCKQFLQQMVARKKGKPFITTGRSAVYVTSILAELFREHRSAYELMIADIIPLPTPDQREIPFSDDAEWVATRILAINRAQNRLIIPSFPPWAAMHRMWKVYGPVQQLASVIGGEFEKFVNECISVAYNHYYRLKNGIKVADRIPGDLLELCFAITSERMREHIESVEAAKSKSETKKKSSRIR</sequence>
<keyword evidence="3" id="KW-1185">Reference proteome</keyword>
<feature type="region of interest" description="Disordered" evidence="1">
    <location>
        <begin position="18"/>
        <end position="49"/>
    </location>
</feature>
<evidence type="ECO:0000313" key="3">
    <source>
        <dbReference type="Proteomes" id="UP000053766"/>
    </source>
</evidence>
<dbReference type="OrthoDB" id="5859553at2759"/>
<accession>A0A0D8XPR0</accession>
<dbReference type="Proteomes" id="UP000053766">
    <property type="component" value="Unassembled WGS sequence"/>
</dbReference>
<evidence type="ECO:0000256" key="1">
    <source>
        <dbReference type="SAM" id="MobiDB-lite"/>
    </source>
</evidence>
<name>A0A0D8XPR0_DICVI</name>
<feature type="compositionally biased region" description="Low complexity" evidence="1">
    <location>
        <begin position="34"/>
        <end position="48"/>
    </location>
</feature>